<protein>
    <recommendedName>
        <fullName evidence="4">SprA-related family protein</fullName>
    </recommendedName>
</protein>
<gene>
    <name evidence="2" type="ORF">FJR48_07440</name>
</gene>
<keyword evidence="3" id="KW-1185">Reference proteome</keyword>
<dbReference type="Proteomes" id="UP000326944">
    <property type="component" value="Chromosome"/>
</dbReference>
<dbReference type="InterPro" id="IPR021973">
    <property type="entry name" value="SprA-related"/>
</dbReference>
<feature type="region of interest" description="Disordered" evidence="1">
    <location>
        <begin position="142"/>
        <end position="175"/>
    </location>
</feature>
<evidence type="ECO:0000313" key="2">
    <source>
        <dbReference type="EMBL" id="QFR49575.1"/>
    </source>
</evidence>
<reference evidence="2 3" key="1">
    <citation type="submission" date="2019-09" db="EMBL/GenBank/DDBJ databases">
        <title>Sulfurimonas gotlandica sp. nov., a chemoautotrophic and psychrotolerant epsilonproteobacterium isolated from a pelagic redoxcline, and an emended description of the genus Sulfurimonas.</title>
        <authorList>
            <person name="Wang S."/>
            <person name="Jiang L."/>
            <person name="Shao S."/>
        </authorList>
    </citation>
    <scope>NUCLEOTIDE SEQUENCE [LARGE SCALE GENOMIC DNA]</scope>
    <source>
        <strain evidence="2 3">GYSZ_1</strain>
    </source>
</reference>
<dbReference type="RefSeq" id="WP_152307522.1">
    <property type="nucleotide sequence ID" value="NZ_CP043617.1"/>
</dbReference>
<dbReference type="OrthoDB" id="9812722at2"/>
<sequence length="175" mass="18917">MQISQGTFDYSTYDYYQNQKEQNTEDKSSDSKKAQNENELSADEKQVVYELQARDTEVRAHEAAHQAAGGGMTGGASYSYQRGPDGKMYAIGGEVSISMPGGSTPQEVIANAQQVIAAALAPANPSAQDMSVASGARAMMVEAQQEKAKETYEEQTQTNEDKEEKDSSIKLDISA</sequence>
<feature type="region of interest" description="Disordered" evidence="1">
    <location>
        <begin position="1"/>
        <end position="79"/>
    </location>
</feature>
<organism evidence="2 3">
    <name type="scientific">Sulfurimonas lithotrophica</name>
    <dbReference type="NCBI Taxonomy" id="2590022"/>
    <lineage>
        <taxon>Bacteria</taxon>
        <taxon>Pseudomonadati</taxon>
        <taxon>Campylobacterota</taxon>
        <taxon>Epsilonproteobacteria</taxon>
        <taxon>Campylobacterales</taxon>
        <taxon>Sulfurimonadaceae</taxon>
        <taxon>Sulfurimonas</taxon>
    </lineage>
</organism>
<proteinExistence type="predicted"/>
<feature type="compositionally biased region" description="Basic and acidic residues" evidence="1">
    <location>
        <begin position="159"/>
        <end position="169"/>
    </location>
</feature>
<dbReference type="KEGG" id="sulg:FJR48_07440"/>
<accession>A0A5P8P1P0</accession>
<dbReference type="EMBL" id="CP043617">
    <property type="protein sequence ID" value="QFR49575.1"/>
    <property type="molecule type" value="Genomic_DNA"/>
</dbReference>
<evidence type="ECO:0008006" key="4">
    <source>
        <dbReference type="Google" id="ProtNLM"/>
    </source>
</evidence>
<evidence type="ECO:0000256" key="1">
    <source>
        <dbReference type="SAM" id="MobiDB-lite"/>
    </source>
</evidence>
<evidence type="ECO:0000313" key="3">
    <source>
        <dbReference type="Proteomes" id="UP000326944"/>
    </source>
</evidence>
<dbReference type="Pfam" id="PF12118">
    <property type="entry name" value="SprA-related"/>
    <property type="match status" value="1"/>
</dbReference>
<feature type="compositionally biased region" description="Basic and acidic residues" evidence="1">
    <location>
        <begin position="22"/>
        <end position="64"/>
    </location>
</feature>
<dbReference type="AlphaFoldDB" id="A0A5P8P1P0"/>
<feature type="compositionally biased region" description="Polar residues" evidence="1">
    <location>
        <begin position="1"/>
        <end position="21"/>
    </location>
</feature>
<name>A0A5P8P1P0_9BACT</name>